<keyword evidence="5" id="KW-0732">Signal</keyword>
<dbReference type="PANTHER" id="PTHR35008">
    <property type="entry name" value="BLL4482 PROTEIN-RELATED"/>
    <property type="match status" value="1"/>
</dbReference>
<keyword evidence="1 4" id="KW-0349">Heme</keyword>
<reference evidence="7" key="2">
    <citation type="submission" date="2020-09" db="EMBL/GenBank/DDBJ databases">
        <authorList>
            <person name="Sun Q."/>
            <person name="Zhou Y."/>
        </authorList>
    </citation>
    <scope>NUCLEOTIDE SEQUENCE</scope>
    <source>
        <strain evidence="7">CGMCC 1.3617</strain>
    </source>
</reference>
<accession>A0A917KHS6</accession>
<organism evidence="7 8">
    <name type="scientific">Neoroseomonas lacus</name>
    <dbReference type="NCBI Taxonomy" id="287609"/>
    <lineage>
        <taxon>Bacteria</taxon>
        <taxon>Pseudomonadati</taxon>
        <taxon>Pseudomonadota</taxon>
        <taxon>Alphaproteobacteria</taxon>
        <taxon>Acetobacterales</taxon>
        <taxon>Acetobacteraceae</taxon>
        <taxon>Neoroseomonas</taxon>
    </lineage>
</organism>
<evidence type="ECO:0000256" key="1">
    <source>
        <dbReference type="ARBA" id="ARBA00022617"/>
    </source>
</evidence>
<dbReference type="InterPro" id="IPR051459">
    <property type="entry name" value="Cytochrome_c-type_DH"/>
</dbReference>
<comment type="caution">
    <text evidence="7">The sequence shown here is derived from an EMBL/GenBank/DDBJ whole genome shotgun (WGS) entry which is preliminary data.</text>
</comment>
<evidence type="ECO:0000313" key="8">
    <source>
        <dbReference type="Proteomes" id="UP000661507"/>
    </source>
</evidence>
<sequence length="298" mass="31867">MSRLREAARRVGTFDMNDIRKALLGALLLLAAWPAQAQPADPLARGRYLVESIAGCGNCHTPKGPQGDLPGLALAGGQVFDEQPFRAVASNITPDPDTGIGRWTDAQIARAIREGIRPDGRIIGPPMPIELYRGISDNDLAAMVAYLRSVPPVRHAVPASEYRMPLPPAYGPPVAHVPDPPANDPVARGAYLAGPVGHCIECHTPMVEGGRRDWSRTGAGGQPFPGPWGTSVARNITPDHEHGIGAWSDAQIIRAVAEGVSADGRPLFPPMGFSYYARISPADLRDLIAYLRSLRPIP</sequence>
<feature type="chain" id="PRO_5037703273" evidence="5">
    <location>
        <begin position="38"/>
        <end position="298"/>
    </location>
</feature>
<dbReference type="SUPFAM" id="SSF46626">
    <property type="entry name" value="Cytochrome c"/>
    <property type="match status" value="2"/>
</dbReference>
<evidence type="ECO:0000256" key="3">
    <source>
        <dbReference type="ARBA" id="ARBA00023004"/>
    </source>
</evidence>
<proteinExistence type="predicted"/>
<dbReference type="AlphaFoldDB" id="A0A917KHS6"/>
<dbReference type="PANTHER" id="PTHR35008:SF8">
    <property type="entry name" value="ALCOHOL DEHYDROGENASE CYTOCHROME C SUBUNIT"/>
    <property type="match status" value="1"/>
</dbReference>
<feature type="domain" description="Cytochrome c" evidence="6">
    <location>
        <begin position="41"/>
        <end position="151"/>
    </location>
</feature>
<evidence type="ECO:0000256" key="4">
    <source>
        <dbReference type="PROSITE-ProRule" id="PRU00433"/>
    </source>
</evidence>
<evidence type="ECO:0000313" key="7">
    <source>
        <dbReference type="EMBL" id="GGJ12128.1"/>
    </source>
</evidence>
<feature type="domain" description="Cytochrome c" evidence="6">
    <location>
        <begin position="184"/>
        <end position="295"/>
    </location>
</feature>
<dbReference type="InterPro" id="IPR036909">
    <property type="entry name" value="Cyt_c-like_dom_sf"/>
</dbReference>
<dbReference type="EMBL" id="BMKW01000004">
    <property type="protein sequence ID" value="GGJ12128.1"/>
    <property type="molecule type" value="Genomic_DNA"/>
</dbReference>
<evidence type="ECO:0000256" key="5">
    <source>
        <dbReference type="SAM" id="SignalP"/>
    </source>
</evidence>
<keyword evidence="3 4" id="KW-0408">Iron</keyword>
<evidence type="ECO:0000256" key="2">
    <source>
        <dbReference type="ARBA" id="ARBA00022723"/>
    </source>
</evidence>
<dbReference type="Pfam" id="PF00034">
    <property type="entry name" value="Cytochrom_C"/>
    <property type="match status" value="2"/>
</dbReference>
<dbReference type="GO" id="GO:0020037">
    <property type="term" value="F:heme binding"/>
    <property type="evidence" value="ECO:0007669"/>
    <property type="project" value="InterPro"/>
</dbReference>
<name>A0A917KHS6_9PROT</name>
<keyword evidence="2 4" id="KW-0479">Metal-binding</keyword>
<dbReference type="GO" id="GO:0009055">
    <property type="term" value="F:electron transfer activity"/>
    <property type="evidence" value="ECO:0007669"/>
    <property type="project" value="InterPro"/>
</dbReference>
<evidence type="ECO:0000259" key="6">
    <source>
        <dbReference type="PROSITE" id="PS51007"/>
    </source>
</evidence>
<dbReference type="GO" id="GO:0046872">
    <property type="term" value="F:metal ion binding"/>
    <property type="evidence" value="ECO:0007669"/>
    <property type="project" value="UniProtKB-KW"/>
</dbReference>
<dbReference type="InterPro" id="IPR009056">
    <property type="entry name" value="Cyt_c-like_dom"/>
</dbReference>
<dbReference type="PROSITE" id="PS51007">
    <property type="entry name" value="CYTC"/>
    <property type="match status" value="2"/>
</dbReference>
<dbReference type="Proteomes" id="UP000661507">
    <property type="component" value="Unassembled WGS sequence"/>
</dbReference>
<feature type="signal peptide" evidence="5">
    <location>
        <begin position="1"/>
        <end position="37"/>
    </location>
</feature>
<protein>
    <submittedName>
        <fullName evidence="7">Cytochrome c</fullName>
    </submittedName>
</protein>
<keyword evidence="8" id="KW-1185">Reference proteome</keyword>
<gene>
    <name evidence="7" type="ORF">GCM10011320_19140</name>
</gene>
<reference evidence="7" key="1">
    <citation type="journal article" date="2014" name="Int. J. Syst. Evol. Microbiol.">
        <title>Complete genome sequence of Corynebacterium casei LMG S-19264T (=DSM 44701T), isolated from a smear-ripened cheese.</title>
        <authorList>
            <consortium name="US DOE Joint Genome Institute (JGI-PGF)"/>
            <person name="Walter F."/>
            <person name="Albersmeier A."/>
            <person name="Kalinowski J."/>
            <person name="Ruckert C."/>
        </authorList>
    </citation>
    <scope>NUCLEOTIDE SEQUENCE</scope>
    <source>
        <strain evidence="7">CGMCC 1.3617</strain>
    </source>
</reference>
<dbReference type="Gene3D" id="1.10.760.10">
    <property type="entry name" value="Cytochrome c-like domain"/>
    <property type="match status" value="2"/>
</dbReference>